<dbReference type="InterPro" id="IPR006050">
    <property type="entry name" value="DNA_photolyase_N"/>
</dbReference>
<keyword evidence="2 5" id="KW-0285">Flavoprotein</keyword>
<comment type="cofactor">
    <cofactor evidence="5">
        <name>FAD</name>
        <dbReference type="ChEBI" id="CHEBI:57692"/>
    </cofactor>
    <text evidence="5">Binds 1 FAD per subunit.</text>
</comment>
<dbReference type="EMBL" id="CACVAQ010000381">
    <property type="protein sequence ID" value="CAA6826411.1"/>
    <property type="molecule type" value="Genomic_DNA"/>
</dbReference>
<dbReference type="SUPFAM" id="SSF52425">
    <property type="entry name" value="Cryptochrome/photolyase, N-terminal domain"/>
    <property type="match status" value="1"/>
</dbReference>
<dbReference type="InterPro" id="IPR014729">
    <property type="entry name" value="Rossmann-like_a/b/a_fold"/>
</dbReference>
<dbReference type="InterPro" id="IPR018394">
    <property type="entry name" value="DNA_photolyase_1_CS_C"/>
</dbReference>
<evidence type="ECO:0000313" key="8">
    <source>
        <dbReference type="EMBL" id="CAA6826411.1"/>
    </source>
</evidence>
<dbReference type="SUPFAM" id="SSF48173">
    <property type="entry name" value="Cryptochrome/photolyase FAD-binding domain"/>
    <property type="match status" value="1"/>
</dbReference>
<feature type="binding site" evidence="5">
    <location>
        <position position="237"/>
    </location>
    <ligand>
        <name>FAD</name>
        <dbReference type="ChEBI" id="CHEBI:57692"/>
    </ligand>
</feature>
<dbReference type="Pfam" id="PF00875">
    <property type="entry name" value="DNA_photolyase"/>
    <property type="match status" value="1"/>
</dbReference>
<dbReference type="GO" id="GO:0009416">
    <property type="term" value="P:response to light stimulus"/>
    <property type="evidence" value="ECO:0007669"/>
    <property type="project" value="TreeGrafter"/>
</dbReference>
<name>A0A6S6TUX6_9BACT</name>
<evidence type="ECO:0000256" key="1">
    <source>
        <dbReference type="ARBA" id="ARBA00001932"/>
    </source>
</evidence>
<dbReference type="GO" id="GO:0006950">
    <property type="term" value="P:response to stress"/>
    <property type="evidence" value="ECO:0007669"/>
    <property type="project" value="UniProtKB-ARBA"/>
</dbReference>
<organism evidence="8">
    <name type="scientific">uncultured Aureispira sp</name>
    <dbReference type="NCBI Taxonomy" id="1331704"/>
    <lineage>
        <taxon>Bacteria</taxon>
        <taxon>Pseudomonadati</taxon>
        <taxon>Bacteroidota</taxon>
        <taxon>Saprospiria</taxon>
        <taxon>Saprospirales</taxon>
        <taxon>Saprospiraceae</taxon>
        <taxon>Aureispira</taxon>
        <taxon>environmental samples</taxon>
    </lineage>
</organism>
<dbReference type="InterPro" id="IPR036155">
    <property type="entry name" value="Crypto/Photolyase_N_sf"/>
</dbReference>
<dbReference type="Gene3D" id="3.40.50.620">
    <property type="entry name" value="HUPs"/>
    <property type="match status" value="1"/>
</dbReference>
<protein>
    <submittedName>
        <fullName evidence="8">Cryptochrome</fullName>
    </submittedName>
</protein>
<evidence type="ECO:0000256" key="3">
    <source>
        <dbReference type="ARBA" id="ARBA00022827"/>
    </source>
</evidence>
<keyword evidence="3 5" id="KW-0274">FAD</keyword>
<dbReference type="GO" id="GO:0071949">
    <property type="term" value="F:FAD binding"/>
    <property type="evidence" value="ECO:0007669"/>
    <property type="project" value="TreeGrafter"/>
</dbReference>
<dbReference type="PROSITE" id="PS00394">
    <property type="entry name" value="DNA_PHOTOLYASES_1_1"/>
    <property type="match status" value="1"/>
</dbReference>
<proteinExistence type="inferred from homology"/>
<dbReference type="Pfam" id="PF03441">
    <property type="entry name" value="FAD_binding_7"/>
    <property type="match status" value="1"/>
</dbReference>
<evidence type="ECO:0000256" key="4">
    <source>
        <dbReference type="ARBA" id="ARBA00022991"/>
    </source>
</evidence>
<dbReference type="InterPro" id="IPR036134">
    <property type="entry name" value="Crypto/Photolyase_FAD-like_sf"/>
</dbReference>
<sequence length="514" mass="60472">KKNLFYKHCSLIRVKEVGMKKTINIVWLKRDVRLHDHLPLHHAIAEGSPILFVYCFEPPLISMPLYSKRHWKFVIEGLRDLHLQLRIQHPQNVQVVKGDFIAFLKACQEEFTIKGLYSSQESGIQWTFDRDKAVQTFLKSEEILWREYSTEGIRRAVFNRVDWFANWFEYMQAPIPVTDYKKAAFVALPNSLKEKFEATSFTKQFSNSKQEVFFQRGGERLGLKILKSFLEERYQRYPYHISKPLESRKSCSRLSPYLAWGHLSLRTIYQATKARQKKCANGKVLYGFIDRLIWRSHFIQKFEDEISMEFSPLNKGYLSLKTIDNAAYIQRWKEGQTGYPLVDACMRCLIQTGYINFRMRAMLVSFFTQHLLQDWRIAAEYLGALFLDFEPGIHFPQIQMQASITGINTVRIYNPLKQSLEHDAKGIFIKQWVPELQLLPKEYIHTPWTIPPLEALSIGFEIGKHYPTPLIDTVQTGKRARDLFWSLRKDPIVKQDTKRILKIHAIPRKKTSRT</sequence>
<feature type="binding site" evidence="5">
    <location>
        <position position="288"/>
    </location>
    <ligand>
        <name>FAD</name>
        <dbReference type="ChEBI" id="CHEBI:57692"/>
    </ligand>
</feature>
<dbReference type="AlphaFoldDB" id="A0A6S6TUX6"/>
<dbReference type="PANTHER" id="PTHR11455:SF9">
    <property type="entry name" value="CRYPTOCHROME CIRCADIAN CLOCK 5 ISOFORM X1"/>
    <property type="match status" value="1"/>
</dbReference>
<evidence type="ECO:0000256" key="2">
    <source>
        <dbReference type="ARBA" id="ARBA00022630"/>
    </source>
</evidence>
<feature type="domain" description="Photolyase/cryptochrome alpha/beta" evidence="7">
    <location>
        <begin position="22"/>
        <end position="153"/>
    </location>
</feature>
<reference evidence="8" key="1">
    <citation type="submission" date="2020-01" db="EMBL/GenBank/DDBJ databases">
        <authorList>
            <person name="Meier V. D."/>
            <person name="Meier V D."/>
        </authorList>
    </citation>
    <scope>NUCLEOTIDE SEQUENCE</scope>
    <source>
        <strain evidence="8">HLG_WM_MAG_10</strain>
    </source>
</reference>
<dbReference type="GO" id="GO:0006139">
    <property type="term" value="P:nucleobase-containing compound metabolic process"/>
    <property type="evidence" value="ECO:0007669"/>
    <property type="project" value="UniProtKB-ARBA"/>
</dbReference>
<evidence type="ECO:0000259" key="7">
    <source>
        <dbReference type="PROSITE" id="PS51645"/>
    </source>
</evidence>
<comment type="cofactor">
    <cofactor evidence="1">
        <name>(6R)-5,10-methylene-5,6,7,8-tetrahydrofolate</name>
        <dbReference type="ChEBI" id="CHEBI:15636"/>
    </cofactor>
</comment>
<gene>
    <name evidence="8" type="ORF">HELGO_WM51221</name>
</gene>
<dbReference type="Gene3D" id="1.10.579.10">
    <property type="entry name" value="DNA Cyclobutane Dipyrimidine Photolyase, subunit A, domain 3"/>
    <property type="match status" value="1"/>
</dbReference>
<dbReference type="Gene3D" id="1.25.40.80">
    <property type="match status" value="1"/>
</dbReference>
<comment type="similarity">
    <text evidence="6">Belongs to the DNA photolyase family.</text>
</comment>
<dbReference type="PRINTS" id="PR00147">
    <property type="entry name" value="DNAPHOTLYASE"/>
</dbReference>
<feature type="non-terminal residue" evidence="8">
    <location>
        <position position="1"/>
    </location>
</feature>
<dbReference type="InterPro" id="IPR002081">
    <property type="entry name" value="Cryptochrome/DNA_photolyase_1"/>
</dbReference>
<keyword evidence="4 6" id="KW-0157">Chromophore</keyword>
<evidence type="ECO:0000256" key="6">
    <source>
        <dbReference type="RuleBase" id="RU004182"/>
    </source>
</evidence>
<evidence type="ECO:0000256" key="5">
    <source>
        <dbReference type="PIRSR" id="PIRSR602081-1"/>
    </source>
</evidence>
<dbReference type="GO" id="GO:0003904">
    <property type="term" value="F:deoxyribodipyrimidine photo-lyase activity"/>
    <property type="evidence" value="ECO:0007669"/>
    <property type="project" value="TreeGrafter"/>
</dbReference>
<dbReference type="InterPro" id="IPR005101">
    <property type="entry name" value="Cryptochr/Photolyase_FAD-bd"/>
</dbReference>
<dbReference type="GO" id="GO:0003677">
    <property type="term" value="F:DNA binding"/>
    <property type="evidence" value="ECO:0007669"/>
    <property type="project" value="TreeGrafter"/>
</dbReference>
<accession>A0A6S6TUX6</accession>
<dbReference type="PANTHER" id="PTHR11455">
    <property type="entry name" value="CRYPTOCHROME"/>
    <property type="match status" value="1"/>
</dbReference>
<dbReference type="PROSITE" id="PS51645">
    <property type="entry name" value="PHR_CRY_ALPHA_BETA"/>
    <property type="match status" value="1"/>
</dbReference>